<accession>A0A8S1H4E3</accession>
<evidence type="ECO:0000313" key="3">
    <source>
        <dbReference type="EMBL" id="CAD6190355.1"/>
    </source>
</evidence>
<keyword evidence="4" id="KW-1185">Reference proteome</keyword>
<dbReference type="Proteomes" id="UP000835052">
    <property type="component" value="Unassembled WGS sequence"/>
</dbReference>
<keyword evidence="1" id="KW-0812">Transmembrane</keyword>
<evidence type="ECO:0000313" key="4">
    <source>
        <dbReference type="Proteomes" id="UP000835052"/>
    </source>
</evidence>
<feature type="transmembrane region" description="Helical" evidence="1">
    <location>
        <begin position="85"/>
        <end position="106"/>
    </location>
</feature>
<feature type="transmembrane region" description="Helical" evidence="1">
    <location>
        <begin position="285"/>
        <end position="316"/>
    </location>
</feature>
<evidence type="ECO:0000259" key="2">
    <source>
        <dbReference type="Pfam" id="PF10328"/>
    </source>
</evidence>
<comment type="caution">
    <text evidence="3">The sequence shown here is derived from an EMBL/GenBank/DDBJ whole genome shotgun (WGS) entry which is preliminary data.</text>
</comment>
<feature type="transmembrane region" description="Helical" evidence="1">
    <location>
        <begin position="48"/>
        <end position="65"/>
    </location>
</feature>
<name>A0A8S1H4E3_9PELO</name>
<dbReference type="EMBL" id="CAJGYM010000015">
    <property type="protein sequence ID" value="CAD6190355.1"/>
    <property type="molecule type" value="Genomic_DNA"/>
</dbReference>
<protein>
    <recommendedName>
        <fullName evidence="2">7TM GPCR serpentine receptor class x (Srx) domain-containing protein</fullName>
    </recommendedName>
</protein>
<organism evidence="3 4">
    <name type="scientific">Caenorhabditis auriculariae</name>
    <dbReference type="NCBI Taxonomy" id="2777116"/>
    <lineage>
        <taxon>Eukaryota</taxon>
        <taxon>Metazoa</taxon>
        <taxon>Ecdysozoa</taxon>
        <taxon>Nematoda</taxon>
        <taxon>Chromadorea</taxon>
        <taxon>Rhabditida</taxon>
        <taxon>Rhabditina</taxon>
        <taxon>Rhabditomorpha</taxon>
        <taxon>Rhabditoidea</taxon>
        <taxon>Rhabditidae</taxon>
        <taxon>Peloderinae</taxon>
        <taxon>Caenorhabditis</taxon>
    </lineage>
</organism>
<feature type="transmembrane region" description="Helical" evidence="1">
    <location>
        <begin position="151"/>
        <end position="173"/>
    </location>
</feature>
<evidence type="ECO:0000256" key="1">
    <source>
        <dbReference type="SAM" id="Phobius"/>
    </source>
</evidence>
<keyword evidence="1" id="KW-0472">Membrane</keyword>
<reference evidence="3" key="1">
    <citation type="submission" date="2020-10" db="EMBL/GenBank/DDBJ databases">
        <authorList>
            <person name="Kikuchi T."/>
        </authorList>
    </citation>
    <scope>NUCLEOTIDE SEQUENCE</scope>
    <source>
        <strain evidence="3">NKZ352</strain>
    </source>
</reference>
<feature type="transmembrane region" description="Helical" evidence="1">
    <location>
        <begin position="12"/>
        <end position="36"/>
    </location>
</feature>
<dbReference type="PANTHER" id="PTHR23013:SF32">
    <property type="entry name" value="7TM GPCR SERPENTINE RECEPTOR CLASS X (SRX) DOMAIN-CONTAINING PROTEIN"/>
    <property type="match status" value="1"/>
</dbReference>
<feature type="domain" description="7TM GPCR serpentine receptor class x (Srx)" evidence="2">
    <location>
        <begin position="20"/>
        <end position="128"/>
    </location>
</feature>
<feature type="domain" description="7TM GPCR serpentine receptor class x (Srx)" evidence="2">
    <location>
        <begin position="130"/>
        <end position="237"/>
    </location>
</feature>
<gene>
    <name evidence="3" type="ORF">CAUJ_LOCUS6274</name>
</gene>
<dbReference type="InterPro" id="IPR019430">
    <property type="entry name" value="7TM_GPCR_serpentine_rcpt_Srx"/>
</dbReference>
<feature type="transmembrane region" description="Helical" evidence="1">
    <location>
        <begin position="241"/>
        <end position="264"/>
    </location>
</feature>
<feature type="transmembrane region" description="Helical" evidence="1">
    <location>
        <begin position="126"/>
        <end position="145"/>
    </location>
</feature>
<proteinExistence type="predicted"/>
<feature type="transmembrane region" description="Helical" evidence="1">
    <location>
        <begin position="193"/>
        <end position="214"/>
    </location>
</feature>
<keyword evidence="1" id="KW-1133">Transmembrane helix</keyword>
<sequence>MNPGGQRTALDFIAPALLFIDGVIGIAANGALLVLLSKETMTSFSVVCWVRAFVNLVILLLVFVIDNAPAAFLGKSLLPEIVETFIYAVALLVYMINQVTSLFIAVNRCTSVFFPMHFEKVFRVSVTVDGIIGIAANGALLVLLSKETMTSFSVVCWVRAFVNLVILLLVFVIDNAPAAFLGKSLLPEIVETFIYAVALLVYMINQVTSLFIAVNRCTSVFFPMHFEKVFRVSVTVNLETMLSQGITVGAILFVINVITFGKIIHFHYTNSIDDQISNKRIRRNILLWFQTILQDFLFTTDFVFTAIFGFLLLVFIF</sequence>
<dbReference type="AlphaFoldDB" id="A0A8S1H4E3"/>
<dbReference type="PANTHER" id="PTHR23013">
    <property type="entry name" value="SERPENTINE RECEPTOR"/>
    <property type="match status" value="1"/>
</dbReference>
<feature type="domain" description="7TM GPCR serpentine receptor class x (Srx)" evidence="2">
    <location>
        <begin position="247"/>
        <end position="308"/>
    </location>
</feature>
<dbReference type="Pfam" id="PF10328">
    <property type="entry name" value="7TM_GPCR_Srx"/>
    <property type="match status" value="3"/>
</dbReference>